<keyword evidence="7" id="KW-1185">Reference proteome</keyword>
<accession>A0A0C2I243</accession>
<evidence type="ECO:0000313" key="6">
    <source>
        <dbReference type="EMBL" id="KIH81050.1"/>
    </source>
</evidence>
<sequence length="154" mass="16360">MVNNWDGRTIHTVVLNNAVSFVSPTATCNLAPGDVNRTIPLDPVRISNFTGISTGLKYFDLTANCSNASNVTFRFTGTPEPTNSALFANTSGTARGVALWLHTPGQTVSHNSTRTVAVSGNRAVLRMGTEYHKTTGALTKGSLVSTVTVNITYN</sequence>
<evidence type="ECO:0000256" key="3">
    <source>
        <dbReference type="ARBA" id="ARBA00022729"/>
    </source>
</evidence>
<evidence type="ECO:0000256" key="1">
    <source>
        <dbReference type="ARBA" id="ARBA00004561"/>
    </source>
</evidence>
<dbReference type="Proteomes" id="UP000031535">
    <property type="component" value="Unassembled WGS sequence"/>
</dbReference>
<comment type="similarity">
    <text evidence="2">Belongs to the fimbrial protein family.</text>
</comment>
<dbReference type="GO" id="GO:0043709">
    <property type="term" value="P:cell adhesion involved in single-species biofilm formation"/>
    <property type="evidence" value="ECO:0007669"/>
    <property type="project" value="TreeGrafter"/>
</dbReference>
<gene>
    <name evidence="6" type="ORF">UCMB321_5348</name>
</gene>
<dbReference type="Gene3D" id="2.60.40.1090">
    <property type="entry name" value="Fimbrial-type adhesion domain"/>
    <property type="match status" value="1"/>
</dbReference>
<comment type="subcellular location">
    <subcellularLocation>
        <location evidence="1">Fimbrium</location>
    </subcellularLocation>
</comment>
<evidence type="ECO:0000259" key="5">
    <source>
        <dbReference type="Pfam" id="PF00419"/>
    </source>
</evidence>
<dbReference type="PANTHER" id="PTHR33420:SF3">
    <property type="entry name" value="FIMBRIAL SUBUNIT ELFA"/>
    <property type="match status" value="1"/>
</dbReference>
<name>A0A0C2I243_9PSED</name>
<proteinExistence type="inferred from homology"/>
<dbReference type="RefSeq" id="WP_245220855.1">
    <property type="nucleotide sequence ID" value="NZ_JXDG01000068.1"/>
</dbReference>
<dbReference type="InterPro" id="IPR008966">
    <property type="entry name" value="Adhesion_dom_sf"/>
</dbReference>
<dbReference type="SUPFAM" id="SSF49401">
    <property type="entry name" value="Bacterial adhesins"/>
    <property type="match status" value="1"/>
</dbReference>
<dbReference type="GO" id="GO:0009289">
    <property type="term" value="C:pilus"/>
    <property type="evidence" value="ECO:0007669"/>
    <property type="project" value="UniProtKB-SubCell"/>
</dbReference>
<dbReference type="InterPro" id="IPR036937">
    <property type="entry name" value="Adhesion_dom_fimbrial_sf"/>
</dbReference>
<organism evidence="6 7">
    <name type="scientific">Pseudomonas batumici</name>
    <dbReference type="NCBI Taxonomy" id="226910"/>
    <lineage>
        <taxon>Bacteria</taxon>
        <taxon>Pseudomonadati</taxon>
        <taxon>Pseudomonadota</taxon>
        <taxon>Gammaproteobacteria</taxon>
        <taxon>Pseudomonadales</taxon>
        <taxon>Pseudomonadaceae</taxon>
        <taxon>Pseudomonas</taxon>
    </lineage>
</organism>
<dbReference type="PANTHER" id="PTHR33420">
    <property type="entry name" value="FIMBRIAL SUBUNIT ELFA-RELATED"/>
    <property type="match status" value="1"/>
</dbReference>
<dbReference type="Pfam" id="PF00419">
    <property type="entry name" value="Fimbrial"/>
    <property type="match status" value="1"/>
</dbReference>
<feature type="domain" description="Fimbrial-type adhesion" evidence="5">
    <location>
        <begin position="25"/>
        <end position="153"/>
    </location>
</feature>
<evidence type="ECO:0000256" key="4">
    <source>
        <dbReference type="ARBA" id="ARBA00023263"/>
    </source>
</evidence>
<reference evidence="6 7" key="1">
    <citation type="submission" date="2015-01" db="EMBL/GenBank/DDBJ databases">
        <title>Complete genome of Pseudomonas batumici UCM B-321 producer of the batumin antibiotic with strong antistaphilococcal and potential anticancer activity.</title>
        <authorList>
            <person name="Klochko V.V."/>
            <person name="Zelena L.B."/>
            <person name="Elena K.A."/>
            <person name="Reva O.N."/>
        </authorList>
    </citation>
    <scope>NUCLEOTIDE SEQUENCE [LARGE SCALE GENOMIC DNA]</scope>
    <source>
        <strain evidence="6 7">UCM B-321</strain>
    </source>
</reference>
<dbReference type="STRING" id="226910.UCMB321_5348"/>
<keyword evidence="3" id="KW-0732">Signal</keyword>
<evidence type="ECO:0000313" key="7">
    <source>
        <dbReference type="Proteomes" id="UP000031535"/>
    </source>
</evidence>
<dbReference type="PATRIC" id="fig|226910.6.peg.5337"/>
<dbReference type="AlphaFoldDB" id="A0A0C2I243"/>
<dbReference type="EMBL" id="JXDG01000068">
    <property type="protein sequence ID" value="KIH81050.1"/>
    <property type="molecule type" value="Genomic_DNA"/>
</dbReference>
<dbReference type="InterPro" id="IPR000259">
    <property type="entry name" value="Adhesion_dom_fimbrial"/>
</dbReference>
<comment type="caution">
    <text evidence="6">The sequence shown here is derived from an EMBL/GenBank/DDBJ whole genome shotgun (WGS) entry which is preliminary data.</text>
</comment>
<protein>
    <submittedName>
        <fullName evidence="6">Putative exported protein</fullName>
    </submittedName>
</protein>
<evidence type="ECO:0000256" key="2">
    <source>
        <dbReference type="ARBA" id="ARBA00006671"/>
    </source>
</evidence>
<dbReference type="InterPro" id="IPR050263">
    <property type="entry name" value="Bact_Fimbrial_Adh_Pro"/>
</dbReference>
<keyword evidence="4" id="KW-0281">Fimbrium</keyword>